<reference evidence="1 2" key="1">
    <citation type="submission" date="2018-08" db="EMBL/GenBank/DDBJ databases">
        <authorList>
            <person name="Laetsch R D."/>
            <person name="Stevens L."/>
            <person name="Kumar S."/>
            <person name="Blaxter L. M."/>
        </authorList>
    </citation>
    <scope>NUCLEOTIDE SEQUENCE [LARGE SCALE GENOMIC DNA]</scope>
</reference>
<evidence type="ECO:0000313" key="1">
    <source>
        <dbReference type="EMBL" id="VBB35367.1"/>
    </source>
</evidence>
<accession>A0A498SWF5</accession>
<dbReference type="OrthoDB" id="6432511at2759"/>
<proteinExistence type="predicted"/>
<gene>
    <name evidence="1" type="ORF">NAV_LOCUS10158</name>
</gene>
<dbReference type="AlphaFoldDB" id="A0A498SWF5"/>
<sequence>GLEEQAGVVTGTGGIPALQIQIRDGHGILGNTVTHASIGQPLTLDIVLENTEIYDFYAHSCMAHDGSNSTDALVQIIDANGGT</sequence>
<dbReference type="STRING" id="6277.A0A498SWF5"/>
<protein>
    <recommendedName>
        <fullName evidence="3">ZP domain-containing protein</fullName>
    </recommendedName>
</protein>
<evidence type="ECO:0008006" key="3">
    <source>
        <dbReference type="Google" id="ProtNLM"/>
    </source>
</evidence>
<keyword evidence="2" id="KW-1185">Reference proteome</keyword>
<name>A0A498SWF5_ACAVI</name>
<evidence type="ECO:0000313" key="2">
    <source>
        <dbReference type="Proteomes" id="UP000276991"/>
    </source>
</evidence>
<dbReference type="EMBL" id="UPTC01005721">
    <property type="protein sequence ID" value="VBB35367.1"/>
    <property type="molecule type" value="Genomic_DNA"/>
</dbReference>
<dbReference type="Proteomes" id="UP000276991">
    <property type="component" value="Unassembled WGS sequence"/>
</dbReference>
<feature type="non-terminal residue" evidence="1">
    <location>
        <position position="1"/>
    </location>
</feature>
<organism evidence="1 2">
    <name type="scientific">Acanthocheilonema viteae</name>
    <name type="common">Filarial nematode worm</name>
    <name type="synonym">Dipetalonema viteae</name>
    <dbReference type="NCBI Taxonomy" id="6277"/>
    <lineage>
        <taxon>Eukaryota</taxon>
        <taxon>Metazoa</taxon>
        <taxon>Ecdysozoa</taxon>
        <taxon>Nematoda</taxon>
        <taxon>Chromadorea</taxon>
        <taxon>Rhabditida</taxon>
        <taxon>Spirurina</taxon>
        <taxon>Spiruromorpha</taxon>
        <taxon>Filarioidea</taxon>
        <taxon>Onchocercidae</taxon>
        <taxon>Acanthocheilonema</taxon>
    </lineage>
</organism>